<dbReference type="PANTHER" id="PTHR21235:SF2">
    <property type="entry name" value="IMIDAZOLE GLYCEROL PHOSPHATE SYNTHASE HISHF"/>
    <property type="match status" value="1"/>
</dbReference>
<gene>
    <name evidence="12" type="ORF">UW22_C0001G0091</name>
</gene>
<evidence type="ECO:0000313" key="12">
    <source>
        <dbReference type="EMBL" id="KKT39180.1"/>
    </source>
</evidence>
<comment type="similarity">
    <text evidence="2 11">Belongs to the HisA/HisF family.</text>
</comment>
<sequence length="256" mass="28600">MYTTKRVIPVLLVDGNRLIKTIRFDKEIYLGDPLNTIKLFNDMMVDEIIVLDIKAAVKKIPPNFTFIERLASECFMPVCYGGGITTVDEVKKILSLGIEKIAIQSEAFKNPDFVSGIADRYGSQSVVVSVDIKKDFWGNYFVYTHRGEKRIAEDVFELIHLFETKGSGEFLINVIDRDGTFRGYDIPFIKKVADTAHIPVVACGGAANLDNIRELFEKTSVSGAAAGSVFVFSSKTRGILVNYPDQKTLDSICKRH</sequence>
<comment type="caution">
    <text evidence="12">The sequence shown here is derived from an EMBL/GenBank/DDBJ whole genome shotgun (WGS) entry which is preliminary data.</text>
</comment>
<keyword evidence="6 11" id="KW-0368">Histidine biosynthesis</keyword>
<evidence type="ECO:0000256" key="10">
    <source>
        <dbReference type="ARBA" id="ARBA00047838"/>
    </source>
</evidence>
<evidence type="ECO:0000313" key="13">
    <source>
        <dbReference type="Proteomes" id="UP000034617"/>
    </source>
</evidence>
<dbReference type="InterPro" id="IPR006062">
    <property type="entry name" value="His_biosynth"/>
</dbReference>
<accession>A0A0G1GX25</accession>
<keyword evidence="7" id="KW-0456">Lyase</keyword>
<evidence type="ECO:0000256" key="7">
    <source>
        <dbReference type="ARBA" id="ARBA00023239"/>
    </source>
</evidence>
<keyword evidence="5 11" id="KW-0028">Amino-acid biosynthesis</keyword>
<evidence type="ECO:0000256" key="8">
    <source>
        <dbReference type="ARBA" id="ARBA00025475"/>
    </source>
</evidence>
<protein>
    <recommendedName>
        <fullName evidence="4">imidazole glycerol-phosphate synthase</fullName>
        <ecNumber evidence="4">4.3.2.10</ecNumber>
    </recommendedName>
    <alternativeName>
        <fullName evidence="9">IGP synthase cyclase subunit</fullName>
    </alternativeName>
</protein>
<dbReference type="Pfam" id="PF00977">
    <property type="entry name" value="His_biosynth"/>
    <property type="match status" value="1"/>
</dbReference>
<dbReference type="EC" id="4.3.2.10" evidence="4"/>
<dbReference type="EMBL" id="LCHM01000001">
    <property type="protein sequence ID" value="KKT39180.1"/>
    <property type="molecule type" value="Genomic_DNA"/>
</dbReference>
<dbReference type="GO" id="GO:0016829">
    <property type="term" value="F:lyase activity"/>
    <property type="evidence" value="ECO:0007669"/>
    <property type="project" value="UniProtKB-KW"/>
</dbReference>
<evidence type="ECO:0000256" key="2">
    <source>
        <dbReference type="ARBA" id="ARBA00009667"/>
    </source>
</evidence>
<evidence type="ECO:0000256" key="6">
    <source>
        <dbReference type="ARBA" id="ARBA00023102"/>
    </source>
</evidence>
<dbReference type="PANTHER" id="PTHR21235">
    <property type="entry name" value="IMIDAZOLE GLYCEROL PHOSPHATE SYNTHASE SUBUNIT HISF/H IGP SYNTHASE SUBUNIT HISF/H"/>
    <property type="match status" value="1"/>
</dbReference>
<dbReference type="NCBIfam" id="NF038364">
    <property type="entry name" value="AglZ_HisF2_fam"/>
    <property type="match status" value="1"/>
</dbReference>
<evidence type="ECO:0000256" key="1">
    <source>
        <dbReference type="ARBA" id="ARBA00005091"/>
    </source>
</evidence>
<dbReference type="InterPro" id="IPR013785">
    <property type="entry name" value="Aldolase_TIM"/>
</dbReference>
<evidence type="ECO:0000256" key="9">
    <source>
        <dbReference type="ARBA" id="ARBA00030264"/>
    </source>
</evidence>
<dbReference type="Proteomes" id="UP000034617">
    <property type="component" value="Unassembled WGS sequence"/>
</dbReference>
<organism evidence="12 13">
    <name type="scientific">Candidatus Gottesmanbacteria bacterium GW2011_GWB1_44_11c</name>
    <dbReference type="NCBI Taxonomy" id="1618447"/>
    <lineage>
        <taxon>Bacteria</taxon>
        <taxon>Candidatus Gottesmaniibacteriota</taxon>
    </lineage>
</organism>
<comment type="catalytic activity">
    <reaction evidence="10">
        <text>5-[(5-phospho-1-deoxy-D-ribulos-1-ylimino)methylamino]-1-(5-phospho-beta-D-ribosyl)imidazole-4-carboxamide + L-glutamine = D-erythro-1-(imidazol-4-yl)glycerol 3-phosphate + 5-amino-1-(5-phospho-beta-D-ribosyl)imidazole-4-carboxamide + L-glutamate + H(+)</text>
        <dbReference type="Rhea" id="RHEA:24793"/>
        <dbReference type="ChEBI" id="CHEBI:15378"/>
        <dbReference type="ChEBI" id="CHEBI:29985"/>
        <dbReference type="ChEBI" id="CHEBI:58278"/>
        <dbReference type="ChEBI" id="CHEBI:58359"/>
        <dbReference type="ChEBI" id="CHEBI:58475"/>
        <dbReference type="ChEBI" id="CHEBI:58525"/>
        <dbReference type="EC" id="4.3.2.10"/>
    </reaction>
</comment>
<evidence type="ECO:0000256" key="3">
    <source>
        <dbReference type="ARBA" id="ARBA00011152"/>
    </source>
</evidence>
<dbReference type="AlphaFoldDB" id="A0A0G1GX25"/>
<dbReference type="GO" id="GO:0000107">
    <property type="term" value="F:imidazoleglycerol-phosphate synthase activity"/>
    <property type="evidence" value="ECO:0007669"/>
    <property type="project" value="InterPro"/>
</dbReference>
<evidence type="ECO:0000256" key="11">
    <source>
        <dbReference type="RuleBase" id="RU003657"/>
    </source>
</evidence>
<dbReference type="InterPro" id="IPR050064">
    <property type="entry name" value="IGPS_HisA/HisF"/>
</dbReference>
<dbReference type="Gene3D" id="3.20.20.70">
    <property type="entry name" value="Aldolase class I"/>
    <property type="match status" value="1"/>
</dbReference>
<dbReference type="InterPro" id="IPR004651">
    <property type="entry name" value="HisF"/>
</dbReference>
<comment type="function">
    <text evidence="8">IGPS catalyzes the conversion of PRFAR and glutamine to IGP, AICAR and glutamate. The HisF subunit catalyzes the cyclization activity that produces IGP and AICAR from PRFAR using the ammonia provided by the HisH subunit.</text>
</comment>
<evidence type="ECO:0000256" key="5">
    <source>
        <dbReference type="ARBA" id="ARBA00022605"/>
    </source>
</evidence>
<evidence type="ECO:0000256" key="4">
    <source>
        <dbReference type="ARBA" id="ARBA00012809"/>
    </source>
</evidence>
<dbReference type="SUPFAM" id="SSF51366">
    <property type="entry name" value="Ribulose-phoshate binding barrel"/>
    <property type="match status" value="1"/>
</dbReference>
<dbReference type="InterPro" id="IPR011060">
    <property type="entry name" value="RibuloseP-bd_barrel"/>
</dbReference>
<dbReference type="UniPathway" id="UPA00031">
    <property type="reaction ID" value="UER00010"/>
</dbReference>
<reference evidence="12 13" key="1">
    <citation type="journal article" date="2015" name="Nature">
        <title>rRNA introns, odd ribosomes, and small enigmatic genomes across a large radiation of phyla.</title>
        <authorList>
            <person name="Brown C.T."/>
            <person name="Hug L.A."/>
            <person name="Thomas B.C."/>
            <person name="Sharon I."/>
            <person name="Castelle C.J."/>
            <person name="Singh A."/>
            <person name="Wilkins M.J."/>
            <person name="Williams K.H."/>
            <person name="Banfield J.F."/>
        </authorList>
    </citation>
    <scope>NUCLEOTIDE SEQUENCE [LARGE SCALE GENOMIC DNA]</scope>
</reference>
<proteinExistence type="inferred from homology"/>
<dbReference type="GO" id="GO:0000105">
    <property type="term" value="P:L-histidine biosynthetic process"/>
    <property type="evidence" value="ECO:0007669"/>
    <property type="project" value="UniProtKB-UniPathway"/>
</dbReference>
<name>A0A0G1GX25_9BACT</name>
<comment type="subunit">
    <text evidence="3">Heterodimer of HisH and HisF.</text>
</comment>
<comment type="pathway">
    <text evidence="1">Amino-acid biosynthesis; L-histidine biosynthesis; L-histidine from 5-phospho-alpha-D-ribose 1-diphosphate: step 5/9.</text>
</comment>
<dbReference type="CDD" id="cd04731">
    <property type="entry name" value="HisF"/>
    <property type="match status" value="1"/>
</dbReference>